<dbReference type="Pfam" id="PF09420">
    <property type="entry name" value="Nop16"/>
    <property type="match status" value="1"/>
</dbReference>
<accession>A0A088RLW1</accession>
<dbReference type="InterPro" id="IPR019002">
    <property type="entry name" value="Ribosome_biogenesis_Nop16"/>
</dbReference>
<dbReference type="GO" id="GO:0042273">
    <property type="term" value="P:ribosomal large subunit biogenesis"/>
    <property type="evidence" value="ECO:0007669"/>
    <property type="project" value="TreeGrafter"/>
</dbReference>
<evidence type="ECO:0000313" key="5">
    <source>
        <dbReference type="EMBL" id="AIN96149.1"/>
    </source>
</evidence>
<keyword evidence="4" id="KW-0539">Nucleus</keyword>
<evidence type="ECO:0000256" key="2">
    <source>
        <dbReference type="ARBA" id="ARBA00008479"/>
    </source>
</evidence>
<evidence type="ECO:0000256" key="1">
    <source>
        <dbReference type="ARBA" id="ARBA00004604"/>
    </source>
</evidence>
<comment type="subcellular location">
    <subcellularLocation>
        <location evidence="1">Nucleus</location>
        <location evidence="1">Nucleolus</location>
    </subcellularLocation>
</comment>
<dbReference type="Proteomes" id="UP000063063">
    <property type="component" value="Chromosome 10"/>
</dbReference>
<evidence type="ECO:0000313" key="6">
    <source>
        <dbReference type="Proteomes" id="UP000063063"/>
    </source>
</evidence>
<name>A0A088RLW1_LEIPA</name>
<evidence type="ECO:0000256" key="4">
    <source>
        <dbReference type="ARBA" id="ARBA00023242"/>
    </source>
</evidence>
<comment type="similarity">
    <text evidence="2">Belongs to the NOP16 family.</text>
</comment>
<dbReference type="PANTHER" id="PTHR13243:SF1">
    <property type="entry name" value="NUCLEOLAR PROTEIN 16"/>
    <property type="match status" value="1"/>
</dbReference>
<protein>
    <recommendedName>
        <fullName evidence="3">Nucleolar protein 16</fullName>
    </recommendedName>
</protein>
<evidence type="ECO:0000256" key="3">
    <source>
        <dbReference type="ARBA" id="ARBA00015522"/>
    </source>
</evidence>
<reference evidence="5 6" key="1">
    <citation type="journal article" date="2015" name="Sci. Rep.">
        <title>The genome of Leishmania panamensis: insights into genomics of the L. (Viannia) subgenus.</title>
        <authorList>
            <person name="Llanes A."/>
            <person name="Restrepo C.M."/>
            <person name="Vecchio G.D."/>
            <person name="Anguizola F.J."/>
            <person name="Lleonart R."/>
        </authorList>
    </citation>
    <scope>NUCLEOTIDE SEQUENCE [LARGE SCALE GENOMIC DNA]</scope>
    <source>
        <strain evidence="5 6">MHOM/PA/94/PSC-1</strain>
    </source>
</reference>
<dbReference type="EMBL" id="CP009379">
    <property type="protein sequence ID" value="AIN96149.1"/>
    <property type="molecule type" value="Genomic_DNA"/>
</dbReference>
<dbReference type="RefSeq" id="XP_010696802.1">
    <property type="nucleotide sequence ID" value="XM_010698500.1"/>
</dbReference>
<proteinExistence type="inferred from homology"/>
<dbReference type="eggNOG" id="ENOG502RYD3">
    <property type="taxonomic scope" value="Eukaryota"/>
</dbReference>
<organism evidence="5 6">
    <name type="scientific">Leishmania panamensis</name>
    <dbReference type="NCBI Taxonomy" id="5679"/>
    <lineage>
        <taxon>Eukaryota</taxon>
        <taxon>Discoba</taxon>
        <taxon>Euglenozoa</taxon>
        <taxon>Kinetoplastea</taxon>
        <taxon>Metakinetoplastina</taxon>
        <taxon>Trypanosomatida</taxon>
        <taxon>Trypanosomatidae</taxon>
        <taxon>Leishmaniinae</taxon>
        <taxon>Leishmania</taxon>
        <taxon>Leishmania guyanensis species complex</taxon>
    </lineage>
</organism>
<dbReference type="VEuPathDB" id="TriTrypDB:LPAL13_100014300"/>
<sequence>MGRVKVTPKGKVKKNIPITRIGKKQYLKRRFAHVRAVDVAGANNRFTQKYFEGNNTAEQTFTRLGLTIDPSASKSVTEKRKAKVRPQTRCVFEEQSELAENEKQVKATKIGRPVSEQEGSTIANLIQRYGTDLKRMTLDRKLNPFQLNMRQLQRQIVNYLKWEKAAFPKEFAEAEEKGWFSIEQFADPHLRSGQRG</sequence>
<dbReference type="GO" id="GO:0005730">
    <property type="term" value="C:nucleolus"/>
    <property type="evidence" value="ECO:0007669"/>
    <property type="project" value="UniProtKB-SubCell"/>
</dbReference>
<dbReference type="KEGG" id="lpan:LPMP_100790"/>
<dbReference type="OrthoDB" id="285729at2759"/>
<dbReference type="PANTHER" id="PTHR13243">
    <property type="entry name" value="HSPC111 PROTEIN-RELATED"/>
    <property type="match status" value="1"/>
</dbReference>
<keyword evidence="6" id="KW-1185">Reference proteome</keyword>
<gene>
    <name evidence="5" type="ORF">LPMP_100790</name>
</gene>
<dbReference type="GeneID" id="22572816"/>
<dbReference type="AlphaFoldDB" id="A0A088RLW1"/>
<dbReference type="VEuPathDB" id="TriTrypDB:LPMP_100790"/>